<accession>A0A8C3A9J1</accession>
<feature type="domain" description="VWFC" evidence="12">
    <location>
        <begin position="2375"/>
        <end position="2446"/>
    </location>
</feature>
<dbReference type="InterPro" id="IPR014853">
    <property type="entry name" value="VWF/SSPO/ZAN-like_Cys-rich_dom"/>
</dbReference>
<dbReference type="SUPFAM" id="SSF57567">
    <property type="entry name" value="Serine protease inhibitors"/>
    <property type="match status" value="3"/>
</dbReference>
<reference evidence="14" key="2">
    <citation type="submission" date="2025-09" db="UniProtKB">
        <authorList>
            <consortium name="Ensembl"/>
        </authorList>
    </citation>
    <scope>IDENTIFICATION</scope>
</reference>
<evidence type="ECO:0000256" key="5">
    <source>
        <dbReference type="ARBA" id="ARBA00023008"/>
    </source>
</evidence>
<feature type="domain" description="VWFD" evidence="13">
    <location>
        <begin position="809"/>
        <end position="979"/>
    </location>
</feature>
<dbReference type="Pfam" id="PF01826">
    <property type="entry name" value="TIL"/>
    <property type="match status" value="2"/>
</dbReference>
<keyword evidence="2" id="KW-0964">Secreted</keyword>
<dbReference type="FunFam" id="2.10.25.10:FF:000153">
    <property type="entry name" value="MUC5B isoform 1"/>
    <property type="match status" value="1"/>
</dbReference>
<feature type="signal peptide" evidence="10">
    <location>
        <begin position="1"/>
        <end position="25"/>
    </location>
</feature>
<dbReference type="InterPro" id="IPR025155">
    <property type="entry name" value="WxxW_domain"/>
</dbReference>
<dbReference type="Gene3D" id="2.10.25.10">
    <property type="entry name" value="Laminin"/>
    <property type="match status" value="3"/>
</dbReference>
<feature type="domain" description="VWFC" evidence="12">
    <location>
        <begin position="2472"/>
        <end position="2540"/>
    </location>
</feature>
<organism evidence="14 15">
    <name type="scientific">Cyclopterus lumpus</name>
    <name type="common">Lumpsucker</name>
    <dbReference type="NCBI Taxonomy" id="8103"/>
    <lineage>
        <taxon>Eukaryota</taxon>
        <taxon>Metazoa</taxon>
        <taxon>Chordata</taxon>
        <taxon>Craniata</taxon>
        <taxon>Vertebrata</taxon>
        <taxon>Euteleostomi</taxon>
        <taxon>Actinopterygii</taxon>
        <taxon>Neopterygii</taxon>
        <taxon>Teleostei</taxon>
        <taxon>Neoteleostei</taxon>
        <taxon>Acanthomorphata</taxon>
        <taxon>Eupercaria</taxon>
        <taxon>Perciformes</taxon>
        <taxon>Cottioidei</taxon>
        <taxon>Cottales</taxon>
        <taxon>Cyclopteridae</taxon>
        <taxon>Cyclopterus</taxon>
    </lineage>
</organism>
<dbReference type="PROSITE" id="PS01225">
    <property type="entry name" value="CTCK_2"/>
    <property type="match status" value="1"/>
</dbReference>
<dbReference type="SMART" id="SM00215">
    <property type="entry name" value="VWC_out"/>
    <property type="match status" value="2"/>
</dbReference>
<comment type="caution">
    <text evidence="8">Lacks conserved residue(s) required for the propagation of feature annotation.</text>
</comment>
<keyword evidence="5" id="KW-0186">Copper</keyword>
<dbReference type="CDD" id="cd19941">
    <property type="entry name" value="TIL"/>
    <property type="match status" value="3"/>
</dbReference>
<dbReference type="PANTHER" id="PTHR11339">
    <property type="entry name" value="EXTRACELLULAR MATRIX GLYCOPROTEIN RELATED"/>
    <property type="match status" value="1"/>
</dbReference>
<keyword evidence="7" id="KW-0325">Glycoprotein</keyword>
<dbReference type="Pfam" id="PF08742">
    <property type="entry name" value="C8"/>
    <property type="match status" value="4"/>
</dbReference>
<dbReference type="SMART" id="SM00041">
    <property type="entry name" value="CT"/>
    <property type="match status" value="1"/>
</dbReference>
<feature type="domain" description="CTCK" evidence="11">
    <location>
        <begin position="2620"/>
        <end position="2706"/>
    </location>
</feature>
<keyword evidence="6" id="KW-1015">Disulfide bond</keyword>
<keyword evidence="15" id="KW-1185">Reference proteome</keyword>
<evidence type="ECO:0000256" key="4">
    <source>
        <dbReference type="ARBA" id="ARBA00022737"/>
    </source>
</evidence>
<evidence type="ECO:0000259" key="11">
    <source>
        <dbReference type="PROSITE" id="PS01225"/>
    </source>
</evidence>
<evidence type="ECO:0000313" key="14">
    <source>
        <dbReference type="Ensembl" id="ENSCLMP00005038720.1"/>
    </source>
</evidence>
<dbReference type="Pfam" id="PF00094">
    <property type="entry name" value="VWD"/>
    <property type="match status" value="4"/>
</dbReference>
<dbReference type="Pfam" id="PF13330">
    <property type="entry name" value="Mucin2_WxxW"/>
    <property type="match status" value="1"/>
</dbReference>
<evidence type="ECO:0000259" key="12">
    <source>
        <dbReference type="PROSITE" id="PS50184"/>
    </source>
</evidence>
<evidence type="ECO:0000256" key="10">
    <source>
        <dbReference type="SAM" id="SignalP"/>
    </source>
</evidence>
<evidence type="ECO:0000259" key="13">
    <source>
        <dbReference type="PROSITE" id="PS51233"/>
    </source>
</evidence>
<evidence type="ECO:0000313" key="15">
    <source>
        <dbReference type="Proteomes" id="UP000694565"/>
    </source>
</evidence>
<evidence type="ECO:0000256" key="3">
    <source>
        <dbReference type="ARBA" id="ARBA00022729"/>
    </source>
</evidence>
<reference evidence="14" key="1">
    <citation type="submission" date="2025-08" db="UniProtKB">
        <authorList>
            <consortium name="Ensembl"/>
        </authorList>
    </citation>
    <scope>IDENTIFICATION</scope>
</reference>
<feature type="domain" description="VWFD" evidence="13">
    <location>
        <begin position="372"/>
        <end position="548"/>
    </location>
</feature>
<evidence type="ECO:0000256" key="8">
    <source>
        <dbReference type="PROSITE-ProRule" id="PRU00039"/>
    </source>
</evidence>
<dbReference type="InterPro" id="IPR001007">
    <property type="entry name" value="VWF_dom"/>
</dbReference>
<dbReference type="FunFam" id="2.10.25.10:FF:000674">
    <property type="entry name" value="Mucin-2"/>
    <property type="match status" value="1"/>
</dbReference>
<dbReference type="InterPro" id="IPR001846">
    <property type="entry name" value="VWF_type-D"/>
</dbReference>
<feature type="domain" description="VWFD" evidence="13">
    <location>
        <begin position="34"/>
        <end position="204"/>
    </location>
</feature>
<dbReference type="GeneTree" id="ENSGT00940000164871"/>
<dbReference type="InterPro" id="IPR002919">
    <property type="entry name" value="TIL_dom"/>
</dbReference>
<dbReference type="InterPro" id="IPR050780">
    <property type="entry name" value="Mucin_vWF_Thrombospondin_sf"/>
</dbReference>
<feature type="region of interest" description="Disordered" evidence="9">
    <location>
        <begin position="1285"/>
        <end position="2020"/>
    </location>
</feature>
<dbReference type="SUPFAM" id="SSF57603">
    <property type="entry name" value="FnI-like domain"/>
    <property type="match status" value="1"/>
</dbReference>
<protein>
    <submittedName>
        <fullName evidence="14">Mucin 2.2, oligomeric mucus/gel-forming</fullName>
    </submittedName>
</protein>
<dbReference type="GO" id="GO:0031012">
    <property type="term" value="C:extracellular matrix"/>
    <property type="evidence" value="ECO:0007669"/>
    <property type="project" value="TreeGrafter"/>
</dbReference>
<comment type="subcellular location">
    <subcellularLocation>
        <location evidence="1">Secreted</location>
    </subcellularLocation>
</comment>
<dbReference type="PROSITE" id="PS01185">
    <property type="entry name" value="CTCK_1"/>
    <property type="match status" value="1"/>
</dbReference>
<dbReference type="InterPro" id="IPR006207">
    <property type="entry name" value="Cys_knot_C"/>
</dbReference>
<dbReference type="Proteomes" id="UP000694565">
    <property type="component" value="Unplaced"/>
</dbReference>
<evidence type="ECO:0000256" key="6">
    <source>
        <dbReference type="ARBA" id="ARBA00023157"/>
    </source>
</evidence>
<feature type="chain" id="PRO_5034374563" evidence="10">
    <location>
        <begin position="26"/>
        <end position="2726"/>
    </location>
</feature>
<evidence type="ECO:0000256" key="1">
    <source>
        <dbReference type="ARBA" id="ARBA00004613"/>
    </source>
</evidence>
<dbReference type="PROSITE" id="PS51233">
    <property type="entry name" value="VWFD"/>
    <property type="match status" value="4"/>
</dbReference>
<dbReference type="PROSITE" id="PS50184">
    <property type="entry name" value="VWFC_2"/>
    <property type="match status" value="2"/>
</dbReference>
<dbReference type="SMART" id="SM00214">
    <property type="entry name" value="VWC"/>
    <property type="match status" value="2"/>
</dbReference>
<proteinExistence type="predicted"/>
<keyword evidence="4" id="KW-0677">Repeat</keyword>
<dbReference type="PROSITE" id="PS01208">
    <property type="entry name" value="VWFC_1"/>
    <property type="match status" value="1"/>
</dbReference>
<keyword evidence="3 10" id="KW-0732">Signal</keyword>
<evidence type="ECO:0000256" key="2">
    <source>
        <dbReference type="ARBA" id="ARBA00022525"/>
    </source>
</evidence>
<dbReference type="Ensembl" id="ENSCLMT00005040195.1">
    <property type="protein sequence ID" value="ENSCLMP00005038720.1"/>
    <property type="gene ID" value="ENSCLMG00005018326.1"/>
</dbReference>
<feature type="region of interest" description="Disordered" evidence="9">
    <location>
        <begin position="1131"/>
        <end position="1175"/>
    </location>
</feature>
<sequence>ATMRWKCVWLCFLALSVASVIDVQARLVHNHVSSICSTWGREHFKTFDGDVYQFPGTCEYNLVSDCHVSYQEFSVHMKRKDKDGNPTVSHVVVTINDLLFHLTKDMITVNDLPVKTPYYNGGVQLEKNAVYIKLQSKVGITVMWNGDDAVMVELDADYVNRTCGLCGDFNGVSVHNEFIHNGRKISPVEFGNKQKVHRPNDECEDPFEEEEESLEAVSCTKLVNPEPYIQACVQDMCGCANSTNDFCVCSTLSEFSRQCSHAGGQPPNWRTPQFCAKQCPYNMIYEESGSPCMDTCALPDTSSLCEDHKMDGCFCPPGTVFDDISMRGCIAQSECQCKHNKIYNSGEVYQQDREKCTCVEGRWACESLQTPATCAIEEGSHVTTFDGKTYTFHGDCYYTLAKDQASPKFTILVQLVPCANQELDTCLKSLKILLNNDRNNALMFTSDGTVKLNMQTISLPYHSGDINIFHASSFHILLQTSFGLQIQIQHVPVMQIYVSLEQSYRAKTRGLCGNYNMALSDDLKTPQGIVEGTAVTFSNSWKANLMCRDREERLEDPCSLSLYAKHWCALLLSTASNFSQCHSVVDPDIYYKRCTYASCNCEKNEDCLCAVFSSYARACASKGVFLTDWRQNVCDKYTRSCPASQIFSYKHQRCQLTCRSLGTMQKSCTSDFLPVDGCSCSEGLYLNENNICVPMAKCPCYHNEVYVKSGKSIISTSVTACTFPKVYFNCSAAVSVIFLSSQNFTECESGCRCPGGLLEDGKGSCVKENECPCQHNKQIYAHGSQIPDQCNTCTCKSGSWACSKNKCPGTCIIYGSGHYNTFDQQTYGFQGHCAYVAVKNKCGNKTVHDNFGVITENVPCGSTGTTCSKTVRIQLGRMEVKLSKGKYEEVAMGDGAEIQYKIRKVGLYVVLESAIGLVVMWDGKTTVRIILEPQHSGEVCGLCGDFNDDGQNDFTTQGQLVVSNSLEFANSWKMSSQCQDVGMNSDPCGERPNRHPWAKMMCSIITGNTFKECHDKVAPLPFYENCVKDSCACDTGGDCECLCSAVAAYAQACNAASVCVAWRTPEICPVFCDYYNNPDECKWHYNPCHKPCYKTCLNLEEMCNEVIYDVSDNLGMCYYAICKNSTPIATTTTTSTTPPTEPTTTTQEPTTTTESTTTTKEPNTTPKSTIPPTKPTTPCITTCEWSKWYDVHDPRVDKNDLETYENILSNNEQICKSPKEIDCRSTDRPDKDFNEFLDETNQVVRCDVESGLICRQEDQKQRPRKCLNYKIRVCCEVEICTYTTLSTPSTTPPTATTTQEPTTTTTSTTPQTEPTTTTQKPTTTSTTPPTESTTTIEEPTTTTPKSTTPTTESTTTTKEPIPSPQSTIPPTEPTTTTTEEPTTTTTSTTPPTESTTTTEEPTTTTPKSTTTTTESTTTTKEPIPSPQSTIPPTEPTTTITKEPTTTTQSTTPPTEPTTTTEEPTTTTPKSTTTTTESTTTTKEPITSPQSTIPPTEPTTTTTEEPTTTTTSTTPPTESTTTTEEPTTTTPKSTTTTTKSTTTTKEPNTTPKSTIPPTETTTTTTKEPTTTTTSTTPPTEPTTTTQEPTKTTPKSTTTTTESTTTTKEPITSPQSTIPPTEPTTTTTEEPTTTTTSTTPPTESTTTTEEPTTTTPKSTTTTTKSTTTTKEPNTTPKSTIPPTEPTTTTTEEPTTTTTSTTPPTESTTTTEEPTTTTPKSTTTTTESTTTTKEPIPSTQSTIPPTEPTTTITKEPTTTTQSTTPPTEPTTTTEEPTTTTPKSTTTTTESTTTTKEPITSPQSTIPPTEPTTTTTEEPTTTTTSTTPPTESTTTTEEPTTTTPKSTTTTTKSTTTTKEPNTTPKSTIPPTETTTTTTKEPTTTTTSTTPPTEPTTTTQEPTKTTPKSTTTTTESTTTTKEPITSPQSTIPPTEPTTTTTEEPTTTTTSTTPPTESTTTTEEPTTTTTPKSTTTTTKSTTTTKEPNTTPKSTIPPTETTTTTTKEPTTTTTSTTPPTESTTTTEECIENNTIEIIPYECPPLEKINCTNGKNPVLVYDEYRCCQHYACDCVCEGWGDPHYITFDGLYYSYQGKCTYVLMEEILPIHNLNIYIENVYCDPTEDVSCPRSIIISKYIALKNGIRLKLPYSHQGVKILDSGINLVLEIPRLKVVITFGITGFSVTLPYQYFGNNTQGHCGTCNNNQADDCKLPGGKLVENCAVMADYWPAKHIYQPNCHIPSVLPTNIPGPPPTFTPCIPDSICHMINSSLFAACHPFVSPDHFYQGCVFDSCHVTNPAVECTSLQTYSAACAQAGVCLHWRHHTSVCANNCPSNKVYKPCGPAEQPTCEDNPNEPTMNYTTEGCFCPDGMKLFNKDAHFPTGCLDPEGIPRELNEKFEYKCQNCICEESTKTVTCKPKACPTPPRANCTDPGFVLVNQTNPSDSCCSNFVCRKSFRYRPVVSVPEGKCCAELTCEPKRVCVHKNSEYQPGSSVPGFHCQDCTCSNEMDPDSHLFKIKCELQKCQTNCDMGYEYLDADGNECCGKCVQTQCVVSVNDTKSLLNPGDTWSPPKNKCQYYTCIKVGDTLTTFESQIVCPPFQQNNCQPVSTTYIFKQMNLDCVEREKACKLIPMKMYVRLKSCQSNHEVDMPYCEGSCNTFTRYSKAATLEHSCSCCRETRSSNLTVDLHCLNGDVVPFLYTHVEDCGCGHTDCTSPTAQHVRRRRSHLDNGPVD</sequence>
<dbReference type="SMART" id="SM00832">
    <property type="entry name" value="C8"/>
    <property type="match status" value="4"/>
</dbReference>
<dbReference type="PANTHER" id="PTHR11339:SF371">
    <property type="entry name" value="MUCIN-2"/>
    <property type="match status" value="1"/>
</dbReference>
<dbReference type="GO" id="GO:0005615">
    <property type="term" value="C:extracellular space"/>
    <property type="evidence" value="ECO:0007669"/>
    <property type="project" value="TreeGrafter"/>
</dbReference>
<dbReference type="SMART" id="SM00216">
    <property type="entry name" value="VWD"/>
    <property type="match status" value="4"/>
</dbReference>
<evidence type="ECO:0000256" key="7">
    <source>
        <dbReference type="ARBA" id="ARBA00023180"/>
    </source>
</evidence>
<evidence type="ECO:0000256" key="9">
    <source>
        <dbReference type="SAM" id="MobiDB-lite"/>
    </source>
</evidence>
<name>A0A8C3A9J1_CYCLU</name>
<feature type="domain" description="VWFD" evidence="13">
    <location>
        <begin position="2066"/>
        <end position="2232"/>
    </location>
</feature>
<dbReference type="InterPro" id="IPR036084">
    <property type="entry name" value="Ser_inhib-like_sf"/>
</dbReference>